<dbReference type="InterPro" id="IPR001375">
    <property type="entry name" value="Peptidase_S9_cat"/>
</dbReference>
<evidence type="ECO:0000256" key="8">
    <source>
        <dbReference type="ARBA" id="ARBA00022989"/>
    </source>
</evidence>
<dbReference type="Gene3D" id="2.140.10.30">
    <property type="entry name" value="Dipeptidylpeptidase IV, N-terminal domain"/>
    <property type="match status" value="1"/>
</dbReference>
<keyword evidence="7" id="KW-0735">Signal-anchor</keyword>
<dbReference type="GO" id="GO:0008236">
    <property type="term" value="F:serine-type peptidase activity"/>
    <property type="evidence" value="ECO:0007669"/>
    <property type="project" value="UniProtKB-KW"/>
</dbReference>
<dbReference type="EMBL" id="OC928819">
    <property type="protein sequence ID" value="CAD7657953.1"/>
    <property type="molecule type" value="Genomic_DNA"/>
</dbReference>
<dbReference type="GO" id="GO:0012505">
    <property type="term" value="C:endomembrane system"/>
    <property type="evidence" value="ECO:0007669"/>
    <property type="project" value="UniProtKB-SubCell"/>
</dbReference>
<evidence type="ECO:0000259" key="12">
    <source>
        <dbReference type="Pfam" id="PF00326"/>
    </source>
</evidence>
<sequence>MSKTFRHSTLSKYQIYDISNDSFIDLLPEDPHFESQFIQYIEWGPKDNQIIFVFKNNLYYKADVNTVPIQLTNTGTPNMIYNGYCDWVYEEEILEEEKAFWISPDGQHLVFAKINDTKVDTITWPFYGQYYNLSSNQYPSEVALKYPKPGRNNPLIEIFVLNLNETVENIEIVRLLPPESIAKKDYYFTAIGWIDKDRFSITWLTRAQNHSVIDICDKNSMWNCNTTFTLDSANSWVDLYAAPIPAPGHNSYFIKVPELISSAVGYYHHVAMINIENRKVKYLTKGMFDIIEIVAFNEEEDVVYFLSTLPEKPEFRHLMSVSIHEETVLDPICLTCYLGESCLYNNVFFNSKADYFVLNYSNVELVLPHNFDEKKKYSLMIEVYGGPGSQLVIDKYRVNHWGTHLASNMSIIYARIDSRGSDNRGSKYLHEIYKNLGNVEVMDTIVTARYLRDNLSFIDRHNIGIWGWSYGGYVTLMSLALDYADPVFHCGIAVAPVTNWMFYGKIYKIYLDISRYINSVYVERYMGWPHDNAKAYNRSDLLNKVSLFKDERLLLALGTADGLTG</sequence>
<evidence type="ECO:0000256" key="3">
    <source>
        <dbReference type="ARBA" id="ARBA00022670"/>
    </source>
</evidence>
<feature type="non-terminal residue" evidence="14">
    <location>
        <position position="565"/>
    </location>
</feature>
<keyword evidence="2" id="KW-0031">Aminopeptidase</keyword>
<evidence type="ECO:0000256" key="7">
    <source>
        <dbReference type="ARBA" id="ARBA00022968"/>
    </source>
</evidence>
<dbReference type="GO" id="GO:0004177">
    <property type="term" value="F:aminopeptidase activity"/>
    <property type="evidence" value="ECO:0007669"/>
    <property type="project" value="UniProtKB-KW"/>
</dbReference>
<dbReference type="AlphaFoldDB" id="A0A7R9QTJ3"/>
<evidence type="ECO:0000256" key="10">
    <source>
        <dbReference type="ARBA" id="ARBA00023180"/>
    </source>
</evidence>
<evidence type="ECO:0008006" key="16">
    <source>
        <dbReference type="Google" id="ProtNLM"/>
    </source>
</evidence>
<dbReference type="InterPro" id="IPR050278">
    <property type="entry name" value="Serine_Prot_S9B/DPPIV"/>
</dbReference>
<dbReference type="Proteomes" id="UP000728032">
    <property type="component" value="Unassembled WGS sequence"/>
</dbReference>
<keyword evidence="5" id="KW-0378">Hydrolase</keyword>
<feature type="domain" description="Dipeptidylpeptidase IV N-terminal" evidence="13">
    <location>
        <begin position="2"/>
        <end position="364"/>
    </location>
</feature>
<protein>
    <recommendedName>
        <fullName evidence="16">Venom dipeptidyl peptidase 4</fullName>
    </recommendedName>
</protein>
<dbReference type="Pfam" id="PF00326">
    <property type="entry name" value="Peptidase_S9"/>
    <property type="match status" value="1"/>
</dbReference>
<evidence type="ECO:0000256" key="5">
    <source>
        <dbReference type="ARBA" id="ARBA00022801"/>
    </source>
</evidence>
<name>A0A7R9QTJ3_9ACAR</name>
<organism evidence="14">
    <name type="scientific">Oppiella nova</name>
    <dbReference type="NCBI Taxonomy" id="334625"/>
    <lineage>
        <taxon>Eukaryota</taxon>
        <taxon>Metazoa</taxon>
        <taxon>Ecdysozoa</taxon>
        <taxon>Arthropoda</taxon>
        <taxon>Chelicerata</taxon>
        <taxon>Arachnida</taxon>
        <taxon>Acari</taxon>
        <taxon>Acariformes</taxon>
        <taxon>Sarcoptiformes</taxon>
        <taxon>Oribatida</taxon>
        <taxon>Brachypylina</taxon>
        <taxon>Oppioidea</taxon>
        <taxon>Oppiidae</taxon>
        <taxon>Oppiella</taxon>
    </lineage>
</organism>
<keyword evidence="8" id="KW-1133">Transmembrane helix</keyword>
<keyword evidence="6" id="KW-0720">Serine protease</keyword>
<dbReference type="OrthoDB" id="6490942at2759"/>
<dbReference type="Pfam" id="PF00930">
    <property type="entry name" value="DPPIV_N"/>
    <property type="match status" value="1"/>
</dbReference>
<dbReference type="GO" id="GO:0008239">
    <property type="term" value="F:dipeptidyl-peptidase activity"/>
    <property type="evidence" value="ECO:0007669"/>
    <property type="project" value="TreeGrafter"/>
</dbReference>
<evidence type="ECO:0000313" key="14">
    <source>
        <dbReference type="EMBL" id="CAD7657953.1"/>
    </source>
</evidence>
<keyword evidence="4" id="KW-0812">Transmembrane</keyword>
<evidence type="ECO:0000256" key="2">
    <source>
        <dbReference type="ARBA" id="ARBA00022438"/>
    </source>
</evidence>
<evidence type="ECO:0000256" key="1">
    <source>
        <dbReference type="ARBA" id="ARBA00004606"/>
    </source>
</evidence>
<dbReference type="InterPro" id="IPR029058">
    <property type="entry name" value="AB_hydrolase_fold"/>
</dbReference>
<evidence type="ECO:0000313" key="15">
    <source>
        <dbReference type="Proteomes" id="UP000728032"/>
    </source>
</evidence>
<dbReference type="EMBL" id="CAJPVJ010013994">
    <property type="protein sequence ID" value="CAG2175139.1"/>
    <property type="molecule type" value="Genomic_DNA"/>
</dbReference>
<dbReference type="PANTHER" id="PTHR11731:SF200">
    <property type="entry name" value="DIPEPTIDYL PEPTIDASE 10, ISOFORM B"/>
    <property type="match status" value="1"/>
</dbReference>
<dbReference type="SUPFAM" id="SSF82171">
    <property type="entry name" value="DPP6 N-terminal domain-like"/>
    <property type="match status" value="1"/>
</dbReference>
<dbReference type="SUPFAM" id="SSF53474">
    <property type="entry name" value="alpha/beta-Hydrolases"/>
    <property type="match status" value="1"/>
</dbReference>
<accession>A0A7R9QTJ3</accession>
<keyword evidence="15" id="KW-1185">Reference proteome</keyword>
<evidence type="ECO:0000256" key="11">
    <source>
        <dbReference type="ARBA" id="ARBA00037847"/>
    </source>
</evidence>
<dbReference type="Gene3D" id="3.40.50.1820">
    <property type="entry name" value="alpha/beta hydrolase"/>
    <property type="match status" value="1"/>
</dbReference>
<dbReference type="GO" id="GO:0006508">
    <property type="term" value="P:proteolysis"/>
    <property type="evidence" value="ECO:0007669"/>
    <property type="project" value="UniProtKB-KW"/>
</dbReference>
<dbReference type="InterPro" id="IPR002469">
    <property type="entry name" value="Peptidase_S9B_N"/>
</dbReference>
<evidence type="ECO:0000259" key="13">
    <source>
        <dbReference type="Pfam" id="PF00930"/>
    </source>
</evidence>
<dbReference type="PANTHER" id="PTHR11731">
    <property type="entry name" value="PROTEASE FAMILY S9B,C DIPEPTIDYL-PEPTIDASE IV-RELATED"/>
    <property type="match status" value="1"/>
</dbReference>
<reference evidence="14" key="1">
    <citation type="submission" date="2020-11" db="EMBL/GenBank/DDBJ databases">
        <authorList>
            <person name="Tran Van P."/>
        </authorList>
    </citation>
    <scope>NUCLEOTIDE SEQUENCE</scope>
</reference>
<dbReference type="GO" id="GO:0005886">
    <property type="term" value="C:plasma membrane"/>
    <property type="evidence" value="ECO:0007669"/>
    <property type="project" value="TreeGrafter"/>
</dbReference>
<evidence type="ECO:0000256" key="9">
    <source>
        <dbReference type="ARBA" id="ARBA00023136"/>
    </source>
</evidence>
<comment type="subcellular location">
    <subcellularLocation>
        <location evidence="11">Endomembrane system</location>
        <topology evidence="11">Single-pass membrane protein</topology>
    </subcellularLocation>
    <subcellularLocation>
        <location evidence="1">Membrane</location>
        <topology evidence="1">Single-pass type II membrane protein</topology>
    </subcellularLocation>
</comment>
<proteinExistence type="predicted"/>
<evidence type="ECO:0000256" key="4">
    <source>
        <dbReference type="ARBA" id="ARBA00022692"/>
    </source>
</evidence>
<gene>
    <name evidence="14" type="ORF">ONB1V03_LOCUS14578</name>
</gene>
<evidence type="ECO:0000256" key="6">
    <source>
        <dbReference type="ARBA" id="ARBA00022825"/>
    </source>
</evidence>
<keyword evidence="3" id="KW-0645">Protease</keyword>
<keyword evidence="9" id="KW-0472">Membrane</keyword>
<keyword evidence="10" id="KW-0325">Glycoprotein</keyword>
<feature type="domain" description="Peptidase S9 prolyl oligopeptidase catalytic" evidence="12">
    <location>
        <begin position="401"/>
        <end position="561"/>
    </location>
</feature>